<evidence type="ECO:0000313" key="3">
    <source>
        <dbReference type="Proteomes" id="UP001140206"/>
    </source>
</evidence>
<dbReference type="Proteomes" id="UP001140206">
    <property type="component" value="Chromosome 3"/>
</dbReference>
<evidence type="ECO:0000256" key="1">
    <source>
        <dbReference type="SAM" id="Phobius"/>
    </source>
</evidence>
<accession>A0AAV8E7L3</accession>
<keyword evidence="3" id="KW-1185">Reference proteome</keyword>
<protein>
    <submittedName>
        <fullName evidence="2">Fatty acid hydroxylase superfamily</fullName>
    </submittedName>
</protein>
<name>A0AAV8E7L3_9POAL</name>
<keyword evidence="1" id="KW-0472">Membrane</keyword>
<evidence type="ECO:0000313" key="2">
    <source>
        <dbReference type="EMBL" id="KAJ4775596.1"/>
    </source>
</evidence>
<organism evidence="2 3">
    <name type="scientific">Rhynchospora pubera</name>
    <dbReference type="NCBI Taxonomy" id="906938"/>
    <lineage>
        <taxon>Eukaryota</taxon>
        <taxon>Viridiplantae</taxon>
        <taxon>Streptophyta</taxon>
        <taxon>Embryophyta</taxon>
        <taxon>Tracheophyta</taxon>
        <taxon>Spermatophyta</taxon>
        <taxon>Magnoliopsida</taxon>
        <taxon>Liliopsida</taxon>
        <taxon>Poales</taxon>
        <taxon>Cyperaceae</taxon>
        <taxon>Cyperoideae</taxon>
        <taxon>Rhynchosporeae</taxon>
        <taxon>Rhynchospora</taxon>
    </lineage>
</organism>
<feature type="transmembrane region" description="Helical" evidence="1">
    <location>
        <begin position="45"/>
        <end position="67"/>
    </location>
</feature>
<dbReference type="EMBL" id="JAMFTS010000003">
    <property type="protein sequence ID" value="KAJ4775596.1"/>
    <property type="molecule type" value="Genomic_DNA"/>
</dbReference>
<reference evidence="2" key="1">
    <citation type="submission" date="2022-08" db="EMBL/GenBank/DDBJ databases">
        <authorList>
            <person name="Marques A."/>
        </authorList>
    </citation>
    <scope>NUCLEOTIDE SEQUENCE</scope>
    <source>
        <strain evidence="2">RhyPub2mFocal</strain>
        <tissue evidence="2">Leaves</tissue>
    </source>
</reference>
<keyword evidence="1" id="KW-0812">Transmembrane</keyword>
<gene>
    <name evidence="2" type="ORF">LUZ62_059853</name>
</gene>
<proteinExistence type="predicted"/>
<dbReference type="AlphaFoldDB" id="A0AAV8E7L3"/>
<keyword evidence="1" id="KW-1133">Transmembrane helix</keyword>
<sequence length="95" mass="11400">MASQPGPFTNWPWHRLGNFKYALLAPFVAHSVHKFVTSNEEERDFFNFSILPILLLRLLYSQLWISISRYQTARSKRRIVTKSLDFDQVDRERNW</sequence>
<comment type="caution">
    <text evidence="2">The sequence shown here is derived from an EMBL/GenBank/DDBJ whole genome shotgun (WGS) entry which is preliminary data.</text>
</comment>